<dbReference type="SUPFAM" id="SSF51735">
    <property type="entry name" value="NAD(P)-binding Rossmann-fold domains"/>
    <property type="match status" value="2"/>
</dbReference>
<dbReference type="InterPro" id="IPR014031">
    <property type="entry name" value="Ketoacyl_synth_C"/>
</dbReference>
<dbReference type="SUPFAM" id="SSF53901">
    <property type="entry name" value="Thiolase-like"/>
    <property type="match status" value="1"/>
</dbReference>
<evidence type="ECO:0000256" key="5">
    <source>
        <dbReference type="ARBA" id="ARBA00023098"/>
    </source>
</evidence>
<dbReference type="Gene3D" id="3.40.47.10">
    <property type="match status" value="1"/>
</dbReference>
<dbReference type="Pfam" id="PF08659">
    <property type="entry name" value="KR"/>
    <property type="match status" value="1"/>
</dbReference>
<dbReference type="FunFam" id="1.10.1200.10:FF:000016">
    <property type="entry name" value="Non-ribosomal peptide synthase"/>
    <property type="match status" value="1"/>
</dbReference>
<dbReference type="GO" id="GO:0004315">
    <property type="term" value="F:3-oxoacyl-[acyl-carrier-protein] synthase activity"/>
    <property type="evidence" value="ECO:0007669"/>
    <property type="project" value="InterPro"/>
</dbReference>
<dbReference type="Gene3D" id="3.30.70.3290">
    <property type="match status" value="1"/>
</dbReference>
<name>A0A1I0LIP7_9BACT</name>
<dbReference type="EMBL" id="FOIJ01000034">
    <property type="protein sequence ID" value="SEU39176.1"/>
    <property type="molecule type" value="Genomic_DNA"/>
</dbReference>
<dbReference type="InterPro" id="IPR009081">
    <property type="entry name" value="PP-bd_ACP"/>
</dbReference>
<dbReference type="FunFam" id="3.40.47.10:FF:000042">
    <property type="entry name" value="Polyketide synthase Pks13"/>
    <property type="match status" value="1"/>
</dbReference>
<evidence type="ECO:0000259" key="9">
    <source>
        <dbReference type="PROSITE" id="PS52004"/>
    </source>
</evidence>
<dbReference type="CDD" id="cd00833">
    <property type="entry name" value="PKS"/>
    <property type="match status" value="1"/>
</dbReference>
<dbReference type="PROSITE" id="PS00012">
    <property type="entry name" value="PHOSPHOPANTETHEINE"/>
    <property type="match status" value="1"/>
</dbReference>
<dbReference type="SUPFAM" id="SSF47336">
    <property type="entry name" value="ACP-like"/>
    <property type="match status" value="1"/>
</dbReference>
<dbReference type="PROSITE" id="PS52004">
    <property type="entry name" value="KS3_2"/>
    <property type="match status" value="1"/>
</dbReference>
<dbReference type="InterPro" id="IPR036291">
    <property type="entry name" value="NAD(P)-bd_dom_sf"/>
</dbReference>
<dbReference type="SMART" id="SM00827">
    <property type="entry name" value="PKS_AT"/>
    <property type="match status" value="1"/>
</dbReference>
<dbReference type="InterPro" id="IPR016039">
    <property type="entry name" value="Thiolase-like"/>
</dbReference>
<dbReference type="InterPro" id="IPR016035">
    <property type="entry name" value="Acyl_Trfase/lysoPLipase"/>
</dbReference>
<dbReference type="InterPro" id="IPR049490">
    <property type="entry name" value="C883_1060-like_KR_N"/>
</dbReference>
<dbReference type="SMART" id="SM00825">
    <property type="entry name" value="PKS_KS"/>
    <property type="match status" value="1"/>
</dbReference>
<dbReference type="GO" id="GO:0044550">
    <property type="term" value="P:secondary metabolite biosynthetic process"/>
    <property type="evidence" value="ECO:0007669"/>
    <property type="project" value="UniProtKB-ARBA"/>
</dbReference>
<evidence type="ECO:0000256" key="6">
    <source>
        <dbReference type="ARBA" id="ARBA00023268"/>
    </source>
</evidence>
<dbReference type="InterPro" id="IPR014043">
    <property type="entry name" value="Acyl_transferase_dom"/>
</dbReference>
<dbReference type="InterPro" id="IPR013968">
    <property type="entry name" value="PKS_KR"/>
</dbReference>
<dbReference type="Gene3D" id="3.30.70.250">
    <property type="entry name" value="Malonyl-CoA ACP transacylase, ACP-binding"/>
    <property type="match status" value="1"/>
</dbReference>
<dbReference type="Gene3D" id="3.40.50.720">
    <property type="entry name" value="NAD(P)-binding Rossmann-like Domain"/>
    <property type="match status" value="1"/>
</dbReference>
<dbReference type="InterPro" id="IPR050091">
    <property type="entry name" value="PKS_NRPS_Biosynth_Enz"/>
</dbReference>
<keyword evidence="5" id="KW-0443">Lipid metabolism</keyword>
<dbReference type="Pfam" id="PF00698">
    <property type="entry name" value="Acyl_transf_1"/>
    <property type="match status" value="1"/>
</dbReference>
<evidence type="ECO:0000256" key="2">
    <source>
        <dbReference type="ARBA" id="ARBA00022553"/>
    </source>
</evidence>
<dbReference type="Pfam" id="PF00550">
    <property type="entry name" value="PP-binding"/>
    <property type="match status" value="1"/>
</dbReference>
<keyword evidence="2" id="KW-0597">Phosphoprotein</keyword>
<accession>A0A1I0LIP7</accession>
<dbReference type="Pfam" id="PF22621">
    <property type="entry name" value="CurL-like_PKS_C"/>
    <property type="match status" value="1"/>
</dbReference>
<dbReference type="InterPro" id="IPR014030">
    <property type="entry name" value="Ketoacyl_synth_N"/>
</dbReference>
<dbReference type="InterPro" id="IPR057326">
    <property type="entry name" value="KR_dom"/>
</dbReference>
<dbReference type="PROSITE" id="PS00606">
    <property type="entry name" value="KS3_1"/>
    <property type="match status" value="1"/>
</dbReference>
<evidence type="ECO:0000313" key="11">
    <source>
        <dbReference type="Proteomes" id="UP000199181"/>
    </source>
</evidence>
<dbReference type="GO" id="GO:0006633">
    <property type="term" value="P:fatty acid biosynthetic process"/>
    <property type="evidence" value="ECO:0007669"/>
    <property type="project" value="InterPro"/>
</dbReference>
<dbReference type="InterPro" id="IPR001227">
    <property type="entry name" value="Ac_transferase_dom_sf"/>
</dbReference>
<dbReference type="SUPFAM" id="SSF52151">
    <property type="entry name" value="FabD/lysophospholipase-like"/>
    <property type="match status" value="1"/>
</dbReference>
<dbReference type="PANTHER" id="PTHR43775">
    <property type="entry name" value="FATTY ACID SYNTHASE"/>
    <property type="match status" value="1"/>
</dbReference>
<dbReference type="InterPro" id="IPR020806">
    <property type="entry name" value="PKS_PP-bd"/>
</dbReference>
<dbReference type="Proteomes" id="UP000199181">
    <property type="component" value="Unassembled WGS sequence"/>
</dbReference>
<keyword evidence="1" id="KW-0596">Phosphopantetheine</keyword>
<dbReference type="Gene3D" id="3.40.366.10">
    <property type="entry name" value="Malonyl-Coenzyme A Acyl Carrier Protein, domain 2"/>
    <property type="match status" value="1"/>
</dbReference>
<dbReference type="Gene3D" id="3.40.50.1820">
    <property type="entry name" value="alpha/beta hydrolase"/>
    <property type="match status" value="1"/>
</dbReference>
<evidence type="ECO:0000313" key="10">
    <source>
        <dbReference type="EMBL" id="SEU39176.1"/>
    </source>
</evidence>
<keyword evidence="11" id="KW-1185">Reference proteome</keyword>
<dbReference type="Pfam" id="PF02801">
    <property type="entry name" value="Ketoacyl-synt_C"/>
    <property type="match status" value="1"/>
</dbReference>
<dbReference type="GO" id="GO:0031177">
    <property type="term" value="F:phosphopantetheine binding"/>
    <property type="evidence" value="ECO:0007669"/>
    <property type="project" value="InterPro"/>
</dbReference>
<protein>
    <submittedName>
        <fullName evidence="10">Acyl transferase domain-containing protein</fullName>
    </submittedName>
</protein>
<dbReference type="GO" id="GO:0004312">
    <property type="term" value="F:fatty acid synthase activity"/>
    <property type="evidence" value="ECO:0007669"/>
    <property type="project" value="TreeGrafter"/>
</dbReference>
<feature type="domain" description="Ketosynthase family 3 (KS3)" evidence="9">
    <location>
        <begin position="10"/>
        <end position="434"/>
    </location>
</feature>
<dbReference type="Pfam" id="PF00109">
    <property type="entry name" value="ketoacyl-synt"/>
    <property type="match status" value="1"/>
</dbReference>
<dbReference type="PANTHER" id="PTHR43775:SF51">
    <property type="entry name" value="INACTIVE PHENOLPHTHIOCEROL SYNTHESIS POLYKETIDE SYNTHASE TYPE I PKS1-RELATED"/>
    <property type="match status" value="1"/>
</dbReference>
<evidence type="ECO:0000256" key="3">
    <source>
        <dbReference type="ARBA" id="ARBA00022679"/>
    </source>
</evidence>
<organism evidence="10 11">
    <name type="scientific">Stigmatella erecta</name>
    <dbReference type="NCBI Taxonomy" id="83460"/>
    <lineage>
        <taxon>Bacteria</taxon>
        <taxon>Pseudomonadati</taxon>
        <taxon>Myxococcota</taxon>
        <taxon>Myxococcia</taxon>
        <taxon>Myxococcales</taxon>
        <taxon>Cystobacterineae</taxon>
        <taxon>Archangiaceae</taxon>
        <taxon>Stigmatella</taxon>
    </lineage>
</organism>
<dbReference type="SUPFAM" id="SSF55048">
    <property type="entry name" value="Probable ACP-binding domain of malonyl-CoA ACP transacylase"/>
    <property type="match status" value="1"/>
</dbReference>
<dbReference type="InterPro" id="IPR029058">
    <property type="entry name" value="AB_hydrolase_fold"/>
</dbReference>
<reference evidence="11" key="1">
    <citation type="submission" date="2016-10" db="EMBL/GenBank/DDBJ databases">
        <authorList>
            <person name="Varghese N."/>
            <person name="Submissions S."/>
        </authorList>
    </citation>
    <scope>NUCLEOTIDE SEQUENCE [LARGE SCALE GENOMIC DNA]</scope>
    <source>
        <strain evidence="11">DSM 16858</strain>
    </source>
</reference>
<dbReference type="InterPro" id="IPR016036">
    <property type="entry name" value="Malonyl_transacylase_ACP-bd"/>
</dbReference>
<keyword evidence="4" id="KW-0276">Fatty acid metabolism</keyword>
<dbReference type="Pfam" id="PF21394">
    <property type="entry name" value="Beta-ketacyl_N"/>
    <property type="match status" value="1"/>
</dbReference>
<sequence length="1533" mass="166279">MSEEAAVSAGQGIAIIGMAGRFPGARSVEEFWRNLCQGVEARSVLSGEELEASGVERSVWTRPDYVRAAFLMEGVELFDASLFGLNPREAEVMDPQHRLLCECAWEALERAGYGASQYRGNVGIFAGSGTNEYLRNNLAVRPDLFRSVEGMILLGNDEDCMATRAAYLLDLRGPAINVHTACSSSLVALHLACQSLRAGESDLALAGGVRINVPQRRGYVFAPDGISSPDGHCRAFDEKAEGTVSGSGGGVVVLKRLADALEDGDFIHAVILDSAINNDGASKVGFTAPSVDGQVAAISEAISMANVEPGTIQYIEAHGTGTALGDPIELAALNQVFQGLPPKSCAIGSVKTNIGHMDAAAGVAGLIKTALALQHRQIPASLHFTRPNPKIDFEGGPFYVNQTLQAWREGEAPRRAGVSSFGIGGTNAHAVLEEAPLPEEAVPGRSSQLLVLSARSKRALEEATSNLAAHLEAHPGVNLADLAYTLQVGRKRFECRRVLVCRTAGEAQQALAARDPQRLLTQTQELSTRPVAFLFPGQGAQSVDMGRGLYESEPVFRKHVDDCCERLGPKLGFDLREVLYPSEARREEASQKLLQTFVTQPALFVIEYALARLWMSLGVKPEAMIGHSLGEYVVACLAGVFSLEDALDLVAFRGQLLQKLPSGAMVSIHLSEKDVQEFLGPKVSLAAVNAPSLCVLAGPTDAMEALEAELVRRKVGHRRLHTSHAFHSAMMDPILPAFAERMQRIKLSQPRIPYVSTLTGTWITAAAATNPRYWVDHLRQPVRFGDGVDTLLAEPQRVFVEVGPGHGLSTLLRNRAGSEAARTAVSSLHRFPEAQEDRPFFLAAVGQLWLAGAEIQWPKLHADERRRRIPLPAYPFQRERYWVEPPPKAEQERAAPGERRKQADLAEWFSVPDWKRRALPAAAMRKVPPGSRWLVFLDALGIGERLVRKLEAAGAEVTCVTPGAEFTRRDERRFELAPGQQAHYRRLGEELQRTGTLPEHAVHLWGLTPERGGAADGTVVRSQQELGFYSVLFLTQALAELLGKQTLQLDVVSHGTQDVTGEEPLAPGKAMVLGLCTVIPQEHPGMRCRTLDVDLPETGDEERLSAQLFQEVSAEGRDRAVAYRGRRRWVEGYAPVRLESPAEGSGLLRERGIYLLTGGLGRVGLALAEHLAAAVHARLVLAGRSPFPDRGEWEAWLQGHPEEDDTSRKIRRLLALEQQGAEVLTVRADFSRPAEVEALLAKVQARFGGLHGVVHGAATTGTEVYLPIREADTQACERQFNSKVHGLRVLRDALRGRKLDFVLLQSSVASILGGLGFAAYAAANRFLDSLAALEAREGSSRWISVNWDGWDFGSTGPGRAPGAGQQGVLPMTAAEGVAAFQRILGGDEASNWVVSAEALEARLAAADLRKGASPQVPEKPVESAATHQRPDLPTEYVAPRDELEAEIAGIWTELLGVQQVGIHDSFFQLGGHSLLGMQLLSRIREQLQGDIPLRELFETPTVAGLAVRIVQQRALSVDDDALRLLLAEIEQAS</sequence>
<proteinExistence type="predicted"/>
<keyword evidence="3 10" id="KW-0808">Transferase</keyword>
<gene>
    <name evidence="10" type="ORF">SAMN05443639_1342</name>
</gene>
<dbReference type="InterPro" id="IPR018201">
    <property type="entry name" value="Ketoacyl_synth_AS"/>
</dbReference>
<feature type="region of interest" description="Disordered" evidence="7">
    <location>
        <begin position="1410"/>
        <end position="1429"/>
    </location>
</feature>
<dbReference type="PROSITE" id="PS50075">
    <property type="entry name" value="CARRIER"/>
    <property type="match status" value="1"/>
</dbReference>
<dbReference type="InterPro" id="IPR036736">
    <property type="entry name" value="ACP-like_sf"/>
</dbReference>
<evidence type="ECO:0000259" key="8">
    <source>
        <dbReference type="PROSITE" id="PS50075"/>
    </source>
</evidence>
<feature type="domain" description="Carrier" evidence="8">
    <location>
        <begin position="1438"/>
        <end position="1513"/>
    </location>
</feature>
<evidence type="ECO:0000256" key="7">
    <source>
        <dbReference type="SAM" id="MobiDB-lite"/>
    </source>
</evidence>
<dbReference type="RefSeq" id="WP_093526160.1">
    <property type="nucleotide sequence ID" value="NZ_FOIJ01000034.1"/>
</dbReference>
<dbReference type="SMART" id="SM00823">
    <property type="entry name" value="PKS_PP"/>
    <property type="match status" value="1"/>
</dbReference>
<dbReference type="SMART" id="SM00822">
    <property type="entry name" value="PKS_KR"/>
    <property type="match status" value="1"/>
</dbReference>
<evidence type="ECO:0000256" key="1">
    <source>
        <dbReference type="ARBA" id="ARBA00022450"/>
    </source>
</evidence>
<dbReference type="InterPro" id="IPR006162">
    <property type="entry name" value="Ppantetheine_attach_site"/>
</dbReference>
<keyword evidence="6" id="KW-0511">Multifunctional enzyme</keyword>
<dbReference type="CDD" id="cd08953">
    <property type="entry name" value="KR_2_SDR_x"/>
    <property type="match status" value="1"/>
</dbReference>
<dbReference type="InterPro" id="IPR020841">
    <property type="entry name" value="PKS_Beta-ketoAc_synthase_dom"/>
</dbReference>
<evidence type="ECO:0000256" key="4">
    <source>
        <dbReference type="ARBA" id="ARBA00022832"/>
    </source>
</evidence>